<proteinExistence type="predicted"/>
<evidence type="ECO:0000313" key="1">
    <source>
        <dbReference type="EMBL" id="BET01252.1"/>
    </source>
</evidence>
<sequence>MFVSPEYKTRRHVIQGAPERLSPKRNIPGASFGEPISVQGSRYKDKVRRDKAQRGVETQTRDNAFVYILPRPWRTPLTWHESLLLCLHILPALKSQPSKVYTLQGPFHQANLPEMLPPEGELMPLGCQCRNLLIKGASRLVNR</sequence>
<organism evidence="1 2">
    <name type="scientific">Nesidiocoris tenuis</name>
    <dbReference type="NCBI Taxonomy" id="355587"/>
    <lineage>
        <taxon>Eukaryota</taxon>
        <taxon>Metazoa</taxon>
        <taxon>Ecdysozoa</taxon>
        <taxon>Arthropoda</taxon>
        <taxon>Hexapoda</taxon>
        <taxon>Insecta</taxon>
        <taxon>Pterygota</taxon>
        <taxon>Neoptera</taxon>
        <taxon>Paraneoptera</taxon>
        <taxon>Hemiptera</taxon>
        <taxon>Heteroptera</taxon>
        <taxon>Panheteroptera</taxon>
        <taxon>Cimicomorpha</taxon>
        <taxon>Miridae</taxon>
        <taxon>Dicyphina</taxon>
        <taxon>Nesidiocoris</taxon>
    </lineage>
</organism>
<evidence type="ECO:0000313" key="2">
    <source>
        <dbReference type="Proteomes" id="UP001307889"/>
    </source>
</evidence>
<dbReference type="Proteomes" id="UP001307889">
    <property type="component" value="Chromosome 12"/>
</dbReference>
<gene>
    <name evidence="1" type="ORF">NTJ_14068</name>
</gene>
<dbReference type="EMBL" id="AP028920">
    <property type="protein sequence ID" value="BET01252.1"/>
    <property type="molecule type" value="Genomic_DNA"/>
</dbReference>
<protein>
    <submittedName>
        <fullName evidence="1">Uncharacterized protein</fullName>
    </submittedName>
</protein>
<accession>A0ABN7BDP1</accession>
<reference evidence="1 2" key="1">
    <citation type="submission" date="2023-09" db="EMBL/GenBank/DDBJ databases">
        <title>Nesidiocoris tenuis whole genome shotgun sequence.</title>
        <authorList>
            <person name="Shibata T."/>
            <person name="Shimoda M."/>
            <person name="Kobayashi T."/>
            <person name="Uehara T."/>
        </authorList>
    </citation>
    <scope>NUCLEOTIDE SEQUENCE [LARGE SCALE GENOMIC DNA]</scope>
    <source>
        <strain evidence="1 2">Japan</strain>
    </source>
</reference>
<name>A0ABN7BDP1_9HEMI</name>
<keyword evidence="2" id="KW-1185">Reference proteome</keyword>